<protein>
    <submittedName>
        <fullName evidence="4">Uncharacterized protein LOC135194601</fullName>
    </submittedName>
</protein>
<dbReference type="Pfam" id="PF23055">
    <property type="entry name" value="DUF7041"/>
    <property type="match status" value="1"/>
</dbReference>
<evidence type="ECO:0000256" key="1">
    <source>
        <dbReference type="SAM" id="MobiDB-lite"/>
    </source>
</evidence>
<proteinExistence type="predicted"/>
<dbReference type="InterPro" id="IPR055469">
    <property type="entry name" value="DUF7041"/>
</dbReference>
<feature type="region of interest" description="Disordered" evidence="1">
    <location>
        <begin position="1"/>
        <end position="44"/>
    </location>
</feature>
<keyword evidence="3" id="KW-1185">Reference proteome</keyword>
<accession>A0ABM4AY98</accession>
<gene>
    <name evidence="4" type="primary">LOC135194601</name>
</gene>
<dbReference type="Proteomes" id="UP001652626">
    <property type="component" value="Chromosome W"/>
</dbReference>
<evidence type="ECO:0000313" key="4">
    <source>
        <dbReference type="RefSeq" id="XP_064076289.1"/>
    </source>
</evidence>
<dbReference type="PANTHER" id="PTHR33327:SF3">
    <property type="entry name" value="RNA-DIRECTED DNA POLYMERASE"/>
    <property type="match status" value="1"/>
</dbReference>
<organism evidence="3 4">
    <name type="scientific">Vanessa tameamea</name>
    <name type="common">Kamehameha butterfly</name>
    <dbReference type="NCBI Taxonomy" id="334116"/>
    <lineage>
        <taxon>Eukaryota</taxon>
        <taxon>Metazoa</taxon>
        <taxon>Ecdysozoa</taxon>
        <taxon>Arthropoda</taxon>
        <taxon>Hexapoda</taxon>
        <taxon>Insecta</taxon>
        <taxon>Pterygota</taxon>
        <taxon>Neoptera</taxon>
        <taxon>Endopterygota</taxon>
        <taxon>Lepidoptera</taxon>
        <taxon>Glossata</taxon>
        <taxon>Ditrysia</taxon>
        <taxon>Papilionoidea</taxon>
        <taxon>Nymphalidae</taxon>
        <taxon>Nymphalinae</taxon>
        <taxon>Vanessa</taxon>
    </lineage>
</organism>
<feature type="domain" description="DUF7041" evidence="2">
    <location>
        <begin position="47"/>
        <end position="130"/>
    </location>
</feature>
<reference evidence="4" key="1">
    <citation type="submission" date="2025-08" db="UniProtKB">
        <authorList>
            <consortium name="RefSeq"/>
        </authorList>
    </citation>
    <scope>IDENTIFICATION</scope>
    <source>
        <tissue evidence="4">Whole body</tissue>
    </source>
</reference>
<evidence type="ECO:0000313" key="3">
    <source>
        <dbReference type="Proteomes" id="UP001652626"/>
    </source>
</evidence>
<dbReference type="PANTHER" id="PTHR33327">
    <property type="entry name" value="ENDONUCLEASE"/>
    <property type="match status" value="1"/>
</dbReference>
<feature type="compositionally biased region" description="Low complexity" evidence="1">
    <location>
        <begin position="1"/>
        <end position="16"/>
    </location>
</feature>
<dbReference type="RefSeq" id="XP_064076289.1">
    <property type="nucleotide sequence ID" value="XM_064220219.1"/>
</dbReference>
<evidence type="ECO:0000259" key="2">
    <source>
        <dbReference type="Pfam" id="PF23055"/>
    </source>
</evidence>
<name>A0ABM4AY98_VANTA</name>
<dbReference type="GeneID" id="135194601"/>
<sequence>MSESSESVKSAESQRSGHVTVRRARKTRMPMDVGAQDGSSPKCNLKVPPFSPEDPELWFALLEGIFESFNIVDDRSKFSTVITSLDIPYAKSVKDIIINPPAKNRYGKIKMELIRRLSASHEKKVKQLLTHEELGDRKPSQFLRHLQDLAGPSVPDDFVKSIWSNRLPPNIQTVLASQPTHWSSWQT</sequence>